<evidence type="ECO:0000256" key="1">
    <source>
        <dbReference type="SAM" id="SignalP"/>
    </source>
</evidence>
<protein>
    <recommendedName>
        <fullName evidence="4">DUF3108 domain-containing protein</fullName>
    </recommendedName>
</protein>
<dbReference type="STRING" id="371731.Rsw2DRAFT_1072"/>
<dbReference type="AlphaFoldDB" id="C8RZ44"/>
<accession>C8RZ44</accession>
<dbReference type="EMBL" id="ACYY01000005">
    <property type="protein sequence ID" value="EEW26001.1"/>
    <property type="molecule type" value="Genomic_DNA"/>
</dbReference>
<keyword evidence="3" id="KW-1185">Reference proteome</keyword>
<gene>
    <name evidence="2" type="ORF">Rsw2DRAFT_1072</name>
</gene>
<evidence type="ECO:0000313" key="3">
    <source>
        <dbReference type="Proteomes" id="UP000010121"/>
    </source>
</evidence>
<feature type="chain" id="PRO_5002991976" description="DUF3108 domain-containing protein" evidence="1">
    <location>
        <begin position="22"/>
        <end position="228"/>
    </location>
</feature>
<reference evidence="2 3" key="1">
    <citation type="submission" date="2009-08" db="EMBL/GenBank/DDBJ databases">
        <title>The draft genome of Rhodobacter sp. SW2.</title>
        <authorList>
            <consortium name="US DOE Joint Genome Institute (JGI-PGF)"/>
            <person name="Lucas S."/>
            <person name="Copeland A."/>
            <person name="Lapidus A."/>
            <person name="Glavina del Rio T."/>
            <person name="Tice H."/>
            <person name="Bruce D."/>
            <person name="Goodwin L."/>
            <person name="Pitluck S."/>
            <person name="Larimer F."/>
            <person name="Land M.L."/>
            <person name="Hauser L."/>
            <person name="Emerson D."/>
        </authorList>
    </citation>
    <scope>NUCLEOTIDE SEQUENCE [LARGE SCALE GENOMIC DNA]</scope>
    <source>
        <strain evidence="2 3">SW2</strain>
    </source>
</reference>
<dbReference type="Proteomes" id="UP000010121">
    <property type="component" value="Unassembled WGS sequence"/>
</dbReference>
<organism evidence="2 3">
    <name type="scientific">Rhodobacter ferrooxidans</name>
    <dbReference type="NCBI Taxonomy" id="371731"/>
    <lineage>
        <taxon>Bacteria</taxon>
        <taxon>Pseudomonadati</taxon>
        <taxon>Pseudomonadota</taxon>
        <taxon>Alphaproteobacteria</taxon>
        <taxon>Rhodobacterales</taxon>
        <taxon>Rhodobacter group</taxon>
        <taxon>Rhodobacter</taxon>
    </lineage>
</organism>
<evidence type="ECO:0000313" key="2">
    <source>
        <dbReference type="EMBL" id="EEW26001.1"/>
    </source>
</evidence>
<dbReference type="OrthoDB" id="7872144at2"/>
<comment type="caution">
    <text evidence="2">The sequence shown here is derived from an EMBL/GenBank/DDBJ whole genome shotgun (WGS) entry which is preliminary data.</text>
</comment>
<name>C8RZ44_9RHOB</name>
<evidence type="ECO:0008006" key="4">
    <source>
        <dbReference type="Google" id="ProtNLM"/>
    </source>
</evidence>
<keyword evidence="1" id="KW-0732">Signal</keyword>
<dbReference type="RefSeq" id="WP_008028821.1">
    <property type="nucleotide sequence ID" value="NZ_ACYY01000005.1"/>
</dbReference>
<sequence>MSLFVKTLVVVIFMGTSVAQAAEGCLTRADLVNGIAVTTKDGRTHEVTAAANGQSVTVRYSWKTGRVTAASVMQYRNGRYLVSDTRSFSDRHRNRKFRLTRNMQGVVQRDQFRYVGSNFPDLATGVSWLAPVSIRHETTDATGAISESTDSTATAVYSGVDDQVVTVAGCAYRAVGIEVEYSGKSDRLIKRRQLYFPDLGFSVITASGPDSYGPADRNDVTGVYRLSQ</sequence>
<feature type="signal peptide" evidence="1">
    <location>
        <begin position="1"/>
        <end position="21"/>
    </location>
</feature>
<proteinExistence type="predicted"/>